<dbReference type="PANTHER" id="PTHR22916:SF3">
    <property type="entry name" value="UDP-GLCNAC:BETAGAL BETA-1,3-N-ACETYLGLUCOSAMINYLTRANSFERASE-LIKE PROTEIN 1"/>
    <property type="match status" value="1"/>
</dbReference>
<dbReference type="InterPro" id="IPR001173">
    <property type="entry name" value="Glyco_trans_2-like"/>
</dbReference>
<organism evidence="2 3">
    <name type="scientific">Pantoea eucrina</name>
    <dbReference type="NCBI Taxonomy" id="472693"/>
    <lineage>
        <taxon>Bacteria</taxon>
        <taxon>Pseudomonadati</taxon>
        <taxon>Pseudomonadota</taxon>
        <taxon>Gammaproteobacteria</taxon>
        <taxon>Enterobacterales</taxon>
        <taxon>Erwiniaceae</taxon>
        <taxon>Pantoea</taxon>
    </lineage>
</organism>
<proteinExistence type="predicted"/>
<dbReference type="Pfam" id="PF00535">
    <property type="entry name" value="Glycos_transf_2"/>
    <property type="match status" value="1"/>
</dbReference>
<dbReference type="EMBL" id="JAOBTT010000001">
    <property type="protein sequence ID" value="MDZ7277965.1"/>
    <property type="molecule type" value="Genomic_DNA"/>
</dbReference>
<evidence type="ECO:0000313" key="2">
    <source>
        <dbReference type="EMBL" id="MDZ7277965.1"/>
    </source>
</evidence>
<accession>A0ABU5LDE9</accession>
<feature type="domain" description="Glycosyltransferase 2-like" evidence="1">
    <location>
        <begin position="11"/>
        <end position="121"/>
    </location>
</feature>
<keyword evidence="3" id="KW-1185">Reference proteome</keyword>
<dbReference type="InterPro" id="IPR029044">
    <property type="entry name" value="Nucleotide-diphossugar_trans"/>
</dbReference>
<dbReference type="Proteomes" id="UP001288620">
    <property type="component" value="Unassembled WGS sequence"/>
</dbReference>
<comment type="caution">
    <text evidence="2">The sequence shown here is derived from an EMBL/GenBank/DDBJ whole genome shotgun (WGS) entry which is preliminary data.</text>
</comment>
<dbReference type="Gene3D" id="3.90.550.10">
    <property type="entry name" value="Spore Coat Polysaccharide Biosynthesis Protein SpsA, Chain A"/>
    <property type="match status" value="1"/>
</dbReference>
<gene>
    <name evidence="2" type="ORF">N4G40_06715</name>
</gene>
<dbReference type="SUPFAM" id="SSF53448">
    <property type="entry name" value="Nucleotide-diphospho-sugar transferases"/>
    <property type="match status" value="1"/>
</dbReference>
<protein>
    <submittedName>
        <fullName evidence="2">Glycosyltransferase family 2 protein</fullName>
    </submittedName>
</protein>
<sequence>MRNHEESSVAILLCTYNGNQFIDQQLSSYLAQTHKNWSLWVSDDHSDDDTVNKLQQFSAGSSNPVNILKGPKSGVCKNFMSLINNSDIHERFYAFSDQDDVWPIHKLKTAVQWLDSVDDDIPALYCSRTQLIDVKGKFIGNSPRYSKPPSFQNALLQNIASGNSMVFNNKARDLLRRMSNTPMVIHDWALYLAVTGVGGEVFFDHHPTVLYRQHDNNLIGNGMSFMTRLTNYIHAHRRRKVIWNDANIGMMKEIETLMTDENRKTLCAFSSIRDSSIIERLYLLKKSGVYHQQLVGTLTTLSHTIFNRM</sequence>
<dbReference type="RefSeq" id="WP_322541997.1">
    <property type="nucleotide sequence ID" value="NZ_JAOBTT010000001.1"/>
</dbReference>
<dbReference type="CDD" id="cd04196">
    <property type="entry name" value="GT_2_like_d"/>
    <property type="match status" value="1"/>
</dbReference>
<reference evidence="3" key="1">
    <citation type="submission" date="2023-07" db="EMBL/GenBank/DDBJ databases">
        <title>Structural and functional analysis of rice phyllospheric bacteria for their antimicrobial properties and defense elicitation against blast disease.</title>
        <authorList>
            <person name="Sahu K.P."/>
            <person name="Asharani P."/>
            <person name="Kumar M."/>
            <person name="Reddy B."/>
            <person name="Kumar A."/>
        </authorList>
    </citation>
    <scope>NUCLEOTIDE SEQUENCE [LARGE SCALE GENOMIC DNA]</scope>
    <source>
        <strain evidence="3">OsEp_Plm_30P10</strain>
    </source>
</reference>
<evidence type="ECO:0000259" key="1">
    <source>
        <dbReference type="Pfam" id="PF00535"/>
    </source>
</evidence>
<evidence type="ECO:0000313" key="3">
    <source>
        <dbReference type="Proteomes" id="UP001288620"/>
    </source>
</evidence>
<dbReference type="PANTHER" id="PTHR22916">
    <property type="entry name" value="GLYCOSYLTRANSFERASE"/>
    <property type="match status" value="1"/>
</dbReference>
<name>A0ABU5LDE9_9GAMM</name>